<proteinExistence type="predicted"/>
<evidence type="ECO:0000256" key="1">
    <source>
        <dbReference type="SAM" id="Phobius"/>
    </source>
</evidence>
<sequence>MRGPNAIDFWRGYALICIFVDHIPGNPLERITLRNFTICDAAELFVFLAGWSISLATGGPARAHTSGRVTIRFLSRMVEVYRAQITITVIALAILAGAALWLENNLYLEWHNAEPVFTAPVWTTPALALMTHQLGFFNILPLYVVLLAMAPLIVIIGRYSLALCGLVSFAVYAVTLIFRINLPSWPYAGEWFLDPFAWQFLFTLGFIAAELAAQDRIQPLMKWIFWPAAAILAVGVVVRFIGYYPDPMQVPSPRLFFSFDKTYLSPARLISLLALVICFSGAYSRIAAFSERLVTVFSSLGRNSLAVFSIGSLLSLIGQIVRFESGGLVIVDLAYSALGIGLMIFTAWFVEWRIRSKRPPSQSSASLA</sequence>
<keyword evidence="3" id="KW-1185">Reference proteome</keyword>
<evidence type="ECO:0000313" key="3">
    <source>
        <dbReference type="Proteomes" id="UP001597102"/>
    </source>
</evidence>
<keyword evidence="1" id="KW-0812">Transmembrane</keyword>
<protein>
    <submittedName>
        <fullName evidence="2">OpgC family protein</fullName>
    </submittedName>
</protein>
<feature type="transmembrane region" description="Helical" evidence="1">
    <location>
        <begin position="263"/>
        <end position="283"/>
    </location>
</feature>
<feature type="transmembrane region" description="Helical" evidence="1">
    <location>
        <begin position="80"/>
        <end position="102"/>
    </location>
</feature>
<keyword evidence="1" id="KW-1133">Transmembrane helix</keyword>
<feature type="transmembrane region" description="Helical" evidence="1">
    <location>
        <begin position="327"/>
        <end position="350"/>
    </location>
</feature>
<feature type="transmembrane region" description="Helical" evidence="1">
    <location>
        <begin position="223"/>
        <end position="243"/>
    </location>
</feature>
<dbReference type="Pfam" id="PF10129">
    <property type="entry name" value="OpgC_C"/>
    <property type="match status" value="1"/>
</dbReference>
<name>A0ABW3J5G3_9HYPH</name>
<feature type="transmembrane region" description="Helical" evidence="1">
    <location>
        <begin position="192"/>
        <end position="211"/>
    </location>
</feature>
<comment type="caution">
    <text evidence="2">The sequence shown here is derived from an EMBL/GenBank/DDBJ whole genome shotgun (WGS) entry which is preliminary data.</text>
</comment>
<feature type="transmembrane region" description="Helical" evidence="1">
    <location>
        <begin position="161"/>
        <end position="180"/>
    </location>
</feature>
<dbReference type="PANTHER" id="PTHR38592:SF3">
    <property type="entry name" value="BLL4819 PROTEIN"/>
    <property type="match status" value="1"/>
</dbReference>
<dbReference type="PIRSF" id="PIRSF028704">
    <property type="entry name" value="UPC028704"/>
    <property type="match status" value="1"/>
</dbReference>
<dbReference type="RefSeq" id="WP_379084346.1">
    <property type="nucleotide sequence ID" value="NZ_JBHTJO010000001.1"/>
</dbReference>
<dbReference type="EMBL" id="JBHTJO010000001">
    <property type="protein sequence ID" value="MFD0985658.1"/>
    <property type="molecule type" value="Genomic_DNA"/>
</dbReference>
<dbReference type="Proteomes" id="UP001597102">
    <property type="component" value="Unassembled WGS sequence"/>
</dbReference>
<reference evidence="3" key="1">
    <citation type="journal article" date="2019" name="Int. J. Syst. Evol. Microbiol.">
        <title>The Global Catalogue of Microorganisms (GCM) 10K type strain sequencing project: providing services to taxonomists for standard genome sequencing and annotation.</title>
        <authorList>
            <consortium name="The Broad Institute Genomics Platform"/>
            <consortium name="The Broad Institute Genome Sequencing Center for Infectious Disease"/>
            <person name="Wu L."/>
            <person name="Ma J."/>
        </authorList>
    </citation>
    <scope>NUCLEOTIDE SEQUENCE [LARGE SCALE GENOMIC DNA]</scope>
    <source>
        <strain evidence="3">CCUG 61697</strain>
    </source>
</reference>
<accession>A0ABW3J5G3</accession>
<evidence type="ECO:0000313" key="2">
    <source>
        <dbReference type="EMBL" id="MFD0985658.1"/>
    </source>
</evidence>
<feature type="transmembrane region" description="Helical" evidence="1">
    <location>
        <begin position="134"/>
        <end position="154"/>
    </location>
</feature>
<dbReference type="PANTHER" id="PTHR38592">
    <property type="entry name" value="BLL4819 PROTEIN"/>
    <property type="match status" value="1"/>
</dbReference>
<gene>
    <name evidence="2" type="ORF">ACFQ2F_00930</name>
</gene>
<organism evidence="2 3">
    <name type="scientific">Methyloligella solikamskensis</name>
    <dbReference type="NCBI Taxonomy" id="1177756"/>
    <lineage>
        <taxon>Bacteria</taxon>
        <taxon>Pseudomonadati</taxon>
        <taxon>Pseudomonadota</taxon>
        <taxon>Alphaproteobacteria</taxon>
        <taxon>Hyphomicrobiales</taxon>
        <taxon>Hyphomicrobiaceae</taxon>
        <taxon>Methyloligella</taxon>
    </lineage>
</organism>
<feature type="transmembrane region" description="Helical" evidence="1">
    <location>
        <begin position="304"/>
        <end position="321"/>
    </location>
</feature>
<dbReference type="InterPro" id="IPR014550">
    <property type="entry name" value="UCP028704_OpgC"/>
</dbReference>
<keyword evidence="1" id="KW-0472">Membrane</keyword>